<organism evidence="1 2">
    <name type="scientific">Sphingosinicella soli</name>
    <dbReference type="NCBI Taxonomy" id="333708"/>
    <lineage>
        <taxon>Bacteria</taxon>
        <taxon>Pseudomonadati</taxon>
        <taxon>Pseudomonadota</taxon>
        <taxon>Alphaproteobacteria</taxon>
        <taxon>Sphingomonadales</taxon>
        <taxon>Sphingosinicellaceae</taxon>
        <taxon>Sphingosinicella</taxon>
    </lineage>
</organism>
<comment type="caution">
    <text evidence="1">The sequence shown here is derived from an EMBL/GenBank/DDBJ whole genome shotgun (WGS) entry which is preliminary data.</text>
</comment>
<evidence type="ECO:0000313" key="1">
    <source>
        <dbReference type="EMBL" id="MBB4632999.1"/>
    </source>
</evidence>
<dbReference type="PROSITE" id="PS51318">
    <property type="entry name" value="TAT"/>
    <property type="match status" value="1"/>
</dbReference>
<name>A0A7W7B343_9SPHN</name>
<dbReference type="AlphaFoldDB" id="A0A7W7B343"/>
<dbReference type="RefSeq" id="WP_184070190.1">
    <property type="nucleotide sequence ID" value="NZ_JACHNZ010000031.1"/>
</dbReference>
<dbReference type="EMBL" id="JACHNZ010000031">
    <property type="protein sequence ID" value="MBB4632999.1"/>
    <property type="molecule type" value="Genomic_DNA"/>
</dbReference>
<keyword evidence="2" id="KW-1185">Reference proteome</keyword>
<protein>
    <submittedName>
        <fullName evidence="1">Uncharacterized protein</fullName>
    </submittedName>
</protein>
<gene>
    <name evidence="1" type="ORF">GGQ98_002628</name>
</gene>
<proteinExistence type="predicted"/>
<evidence type="ECO:0000313" key="2">
    <source>
        <dbReference type="Proteomes" id="UP000566324"/>
    </source>
</evidence>
<reference evidence="1 2" key="1">
    <citation type="submission" date="2020-08" db="EMBL/GenBank/DDBJ databases">
        <title>Genomic Encyclopedia of Type Strains, Phase IV (KMG-IV): sequencing the most valuable type-strain genomes for metagenomic binning, comparative biology and taxonomic classification.</title>
        <authorList>
            <person name="Goeker M."/>
        </authorList>
    </citation>
    <scope>NUCLEOTIDE SEQUENCE [LARGE SCALE GENOMIC DNA]</scope>
    <source>
        <strain evidence="1 2">DSM 17328</strain>
    </source>
</reference>
<sequence length="175" mass="18592">MTDERKSDEMELATGKASRRALLRLGAIAAPAVVTLRPAWASGGYHGGGGGGGGGATTSLAMCQIPIDKVCDKDGKGYDAYGYDMDSVDDEGMVAYGGGGYDDKGKDKDKGKGKCYAPPPKGYYYGQELIDYEASGKLPDGIYDKKQFDAHLKYIKNLKPGKDGFTCLTSLVHKL</sequence>
<dbReference type="Proteomes" id="UP000566324">
    <property type="component" value="Unassembled WGS sequence"/>
</dbReference>
<accession>A0A7W7B343</accession>
<dbReference type="InterPro" id="IPR006311">
    <property type="entry name" value="TAT_signal"/>
</dbReference>